<dbReference type="Gene3D" id="1.10.10.2840">
    <property type="entry name" value="PucR C-terminal helix-turn-helix domain"/>
    <property type="match status" value="1"/>
</dbReference>
<sequence length="403" mass="45341">MATYHLDTRLAQDIVDRTMKIIDSNVNVMDARGRIIGSGAQERIGELHEGALLAISQERIVDIDENMTRHLHGVRPGVNLPLHFDGEIVGVIGLTGDPSELRRYGELVCMTAEMMLEQAHLMHMLAQDTRLREELVLNLIRAEKLSPALQEWAQRLGIDLNQPRVVVVVEVDSGQLGVDSAIVDLQQLQTLLTTAEHDNLAAIVSLNQMVVLRPAFSSLGRWEPESQRNQINLLLKKLAKNSQLKIRIALGNYFPDESGIARSYRTAYTTMMVGKQRTPEQRSYFYQDLILPVLLDSLRGGWQAKELVRPLSRLRAIDSNGVLRKTLSVWFMNNVQPSATAKALFIHRNTLEYRLHRISELTGLDLNNFDDRLLIYISLQLDSGFLYPAGDADSISHLPQAGQ</sequence>
<reference evidence="5 6" key="1">
    <citation type="submission" date="2016-09" db="EMBL/GenBank/DDBJ databases">
        <authorList>
            <person name="Capua I."/>
            <person name="De Benedictis P."/>
            <person name="Joannis T."/>
            <person name="Lombin L.H."/>
            <person name="Cattoli G."/>
        </authorList>
    </citation>
    <scope>NUCLEOTIDE SEQUENCE [LARGE SCALE GENOMIC DNA]</scope>
    <source>
        <strain evidence="5 6">GB001</strain>
    </source>
</reference>
<feature type="domain" description="Putative sugar diacid recognition" evidence="2">
    <location>
        <begin position="6"/>
        <end position="139"/>
    </location>
</feature>
<dbReference type="PANTHER" id="PTHR33744">
    <property type="entry name" value="CARBOHYDRATE DIACID REGULATOR"/>
    <property type="match status" value="1"/>
</dbReference>
<comment type="similarity">
    <text evidence="1">Belongs to the CdaR family.</text>
</comment>
<dbReference type="InterPro" id="IPR008599">
    <property type="entry name" value="Diacid_rec"/>
</dbReference>
<dbReference type="RefSeq" id="WP_081329601.1">
    <property type="nucleotide sequence ID" value="NZ_FMIQ01000057.1"/>
</dbReference>
<feature type="domain" description="CdaR GGDEF-like" evidence="4">
    <location>
        <begin position="147"/>
        <end position="269"/>
    </location>
</feature>
<dbReference type="Proteomes" id="UP000094844">
    <property type="component" value="Unassembled WGS sequence"/>
</dbReference>
<dbReference type="InterPro" id="IPR051448">
    <property type="entry name" value="CdaR-like_regulators"/>
</dbReference>
<accession>A0A1C6Z342</accession>
<dbReference type="PANTHER" id="PTHR33744:SF15">
    <property type="entry name" value="CARBOHYDRATE DIACID REGULATOR"/>
    <property type="match status" value="1"/>
</dbReference>
<evidence type="ECO:0000256" key="1">
    <source>
        <dbReference type="ARBA" id="ARBA00006754"/>
    </source>
</evidence>
<gene>
    <name evidence="5" type="ORF">BN1044_02970</name>
</gene>
<evidence type="ECO:0000313" key="6">
    <source>
        <dbReference type="Proteomes" id="UP000094844"/>
    </source>
</evidence>
<name>A0A1C6Z342_HAFAL</name>
<dbReference type="Pfam" id="PF17853">
    <property type="entry name" value="GGDEF_2"/>
    <property type="match status" value="1"/>
</dbReference>
<dbReference type="NCBIfam" id="NF008550">
    <property type="entry name" value="PRK11477.1"/>
    <property type="match status" value="1"/>
</dbReference>
<protein>
    <submittedName>
        <fullName evidence="5">Carbohydrate diacid regulator</fullName>
    </submittedName>
</protein>
<dbReference type="Pfam" id="PF05651">
    <property type="entry name" value="Diacid_rec"/>
    <property type="match status" value="1"/>
</dbReference>
<dbReference type="InterPro" id="IPR042070">
    <property type="entry name" value="PucR_C-HTH_sf"/>
</dbReference>
<feature type="domain" description="PucR C-terminal helix-turn-helix" evidence="3">
    <location>
        <begin position="323"/>
        <end position="380"/>
    </location>
</feature>
<dbReference type="AlphaFoldDB" id="A0A1C6Z342"/>
<evidence type="ECO:0000259" key="3">
    <source>
        <dbReference type="Pfam" id="PF13556"/>
    </source>
</evidence>
<evidence type="ECO:0000259" key="4">
    <source>
        <dbReference type="Pfam" id="PF17853"/>
    </source>
</evidence>
<proteinExistence type="inferred from homology"/>
<dbReference type="InterPro" id="IPR041522">
    <property type="entry name" value="CdaR_GGDEF"/>
</dbReference>
<dbReference type="InterPro" id="IPR025736">
    <property type="entry name" value="PucR_C-HTH_dom"/>
</dbReference>
<dbReference type="EMBL" id="FMIQ01000057">
    <property type="protein sequence ID" value="SCM53475.1"/>
    <property type="molecule type" value="Genomic_DNA"/>
</dbReference>
<dbReference type="OrthoDB" id="9792148at2"/>
<organism evidence="5 6">
    <name type="scientific">Hafnia alvei</name>
    <dbReference type="NCBI Taxonomy" id="569"/>
    <lineage>
        <taxon>Bacteria</taxon>
        <taxon>Pseudomonadati</taxon>
        <taxon>Pseudomonadota</taxon>
        <taxon>Gammaproteobacteria</taxon>
        <taxon>Enterobacterales</taxon>
        <taxon>Hafniaceae</taxon>
        <taxon>Hafnia</taxon>
    </lineage>
</organism>
<evidence type="ECO:0000259" key="2">
    <source>
        <dbReference type="Pfam" id="PF05651"/>
    </source>
</evidence>
<evidence type="ECO:0000313" key="5">
    <source>
        <dbReference type="EMBL" id="SCM53475.1"/>
    </source>
</evidence>
<dbReference type="Pfam" id="PF13556">
    <property type="entry name" value="HTH_30"/>
    <property type="match status" value="1"/>
</dbReference>